<sequence length="95" mass="10199">MIKSLLSLALLLVSVGLSFKHGWDAFTAQDNPQALHMMRELGIGESLVPILGSWSGVTGMLLLLPKTFFWGNVLNAVSIVVIMALAIRAGKLPIV</sequence>
<dbReference type="Proteomes" id="UP000194873">
    <property type="component" value="Unassembled WGS sequence"/>
</dbReference>
<name>A0A243W7W9_9BACT</name>
<organism evidence="2 3">
    <name type="scientific">Hymenobacter crusticola</name>
    <dbReference type="NCBI Taxonomy" id="1770526"/>
    <lineage>
        <taxon>Bacteria</taxon>
        <taxon>Pseudomonadati</taxon>
        <taxon>Bacteroidota</taxon>
        <taxon>Cytophagia</taxon>
        <taxon>Cytophagales</taxon>
        <taxon>Hymenobacteraceae</taxon>
        <taxon>Hymenobacter</taxon>
    </lineage>
</organism>
<keyword evidence="1" id="KW-1133">Transmembrane helix</keyword>
<evidence type="ECO:0000256" key="1">
    <source>
        <dbReference type="SAM" id="Phobius"/>
    </source>
</evidence>
<keyword evidence="1" id="KW-0472">Membrane</keyword>
<dbReference type="EMBL" id="MTSE01000044">
    <property type="protein sequence ID" value="OUJ68718.1"/>
    <property type="molecule type" value="Genomic_DNA"/>
</dbReference>
<protein>
    <recommendedName>
        <fullName evidence="4">DoxX family protein</fullName>
    </recommendedName>
</protein>
<proteinExistence type="predicted"/>
<gene>
    <name evidence="2" type="ORF">BXP70_27505</name>
</gene>
<keyword evidence="1" id="KW-0812">Transmembrane</keyword>
<reference evidence="2 3" key="1">
    <citation type="submission" date="2017-01" db="EMBL/GenBank/DDBJ databases">
        <title>A new Hymenobacter.</title>
        <authorList>
            <person name="Liang Y."/>
            <person name="Feng F."/>
        </authorList>
    </citation>
    <scope>NUCLEOTIDE SEQUENCE [LARGE SCALE GENOMIC DNA]</scope>
    <source>
        <strain evidence="2">MIMBbqt21</strain>
    </source>
</reference>
<evidence type="ECO:0008006" key="4">
    <source>
        <dbReference type="Google" id="ProtNLM"/>
    </source>
</evidence>
<evidence type="ECO:0000313" key="3">
    <source>
        <dbReference type="Proteomes" id="UP000194873"/>
    </source>
</evidence>
<feature type="transmembrane region" description="Helical" evidence="1">
    <location>
        <begin position="68"/>
        <end position="87"/>
    </location>
</feature>
<dbReference type="OrthoDB" id="826196at2"/>
<accession>A0A243W7W9</accession>
<evidence type="ECO:0000313" key="2">
    <source>
        <dbReference type="EMBL" id="OUJ68718.1"/>
    </source>
</evidence>
<comment type="caution">
    <text evidence="2">The sequence shown here is derived from an EMBL/GenBank/DDBJ whole genome shotgun (WGS) entry which is preliminary data.</text>
</comment>
<keyword evidence="3" id="KW-1185">Reference proteome</keyword>
<dbReference type="RefSeq" id="WP_086597321.1">
    <property type="nucleotide sequence ID" value="NZ_MTSE01000044.1"/>
</dbReference>
<dbReference type="AlphaFoldDB" id="A0A243W7W9"/>